<dbReference type="PROSITE" id="PS50305">
    <property type="entry name" value="SIRTUIN"/>
    <property type="match status" value="1"/>
</dbReference>
<feature type="binding site" evidence="4">
    <location>
        <position position="126"/>
    </location>
    <ligand>
        <name>Zn(2+)</name>
        <dbReference type="ChEBI" id="CHEBI:29105"/>
    </ligand>
</feature>
<evidence type="ECO:0000256" key="1">
    <source>
        <dbReference type="ARBA" id="ARBA00012928"/>
    </source>
</evidence>
<dbReference type="GO" id="GO:0070403">
    <property type="term" value="F:NAD+ binding"/>
    <property type="evidence" value="ECO:0007669"/>
    <property type="project" value="InterPro"/>
</dbReference>
<evidence type="ECO:0000259" key="5">
    <source>
        <dbReference type="PROSITE" id="PS50305"/>
    </source>
</evidence>
<organism evidence="6 7">
    <name type="scientific">Enterococcus plantarum</name>
    <dbReference type="NCBI Taxonomy" id="1077675"/>
    <lineage>
        <taxon>Bacteria</taxon>
        <taxon>Bacillati</taxon>
        <taxon>Bacillota</taxon>
        <taxon>Bacilli</taxon>
        <taxon>Lactobacillales</taxon>
        <taxon>Enterococcaceae</taxon>
        <taxon>Enterococcus</taxon>
    </lineage>
</organism>
<sequence>MQTIDKKKAATLIEQAETITFLTGAGVSTASGVHDYRSLSGLYQGVEQPEYLLSHSCMIEEPEKFYSFIQTLYHPKAKPNMIHLKMAELGRIKDTWVISQNIDGLHAAAGTKHLVNFHGDLYDCYCRKCGQNVSAKTYLLSDCHDRCGGQIRPNIVLYEEGLEERAIELSIEAVAEADLVVIVGTTFQVHPFCDLIHYAANTAKILVINQTAIQLNRDAYFFKQDAASVFETIL</sequence>
<keyword evidence="4" id="KW-0862">Zinc</keyword>
<dbReference type="RefSeq" id="WP_111247531.1">
    <property type="nucleotide sequence ID" value="NZ_PIEU01000049.1"/>
</dbReference>
<evidence type="ECO:0000256" key="3">
    <source>
        <dbReference type="ARBA" id="ARBA00023027"/>
    </source>
</evidence>
<dbReference type="SUPFAM" id="SSF52467">
    <property type="entry name" value="DHS-like NAD/FAD-binding domain"/>
    <property type="match status" value="1"/>
</dbReference>
<dbReference type="AlphaFoldDB" id="A0A2W4BNF3"/>
<name>A0A2W4BNF3_9ENTE</name>
<dbReference type="InterPro" id="IPR003000">
    <property type="entry name" value="Sirtuin"/>
</dbReference>
<protein>
    <recommendedName>
        <fullName evidence="1">protein acetyllysine N-acetyltransferase</fullName>
        <ecNumber evidence="1">2.3.1.286</ecNumber>
    </recommendedName>
</protein>
<dbReference type="Gene3D" id="3.40.50.1220">
    <property type="entry name" value="TPP-binding domain"/>
    <property type="match status" value="1"/>
</dbReference>
<keyword evidence="3" id="KW-0520">NAD</keyword>
<feature type="domain" description="Deacetylase sirtuin-type" evidence="5">
    <location>
        <begin position="1"/>
        <end position="234"/>
    </location>
</feature>
<evidence type="ECO:0000313" key="7">
    <source>
        <dbReference type="Proteomes" id="UP000249828"/>
    </source>
</evidence>
<evidence type="ECO:0000256" key="4">
    <source>
        <dbReference type="PROSITE-ProRule" id="PRU00236"/>
    </source>
</evidence>
<dbReference type="EMBL" id="PIEU01000049">
    <property type="protein sequence ID" value="PZL74982.1"/>
    <property type="molecule type" value="Genomic_DNA"/>
</dbReference>
<dbReference type="Pfam" id="PF02146">
    <property type="entry name" value="SIR2"/>
    <property type="match status" value="1"/>
</dbReference>
<dbReference type="EC" id="2.3.1.286" evidence="1"/>
<dbReference type="InterPro" id="IPR029035">
    <property type="entry name" value="DHS-like_NAD/FAD-binding_dom"/>
</dbReference>
<feature type="binding site" evidence="4">
    <location>
        <position position="129"/>
    </location>
    <ligand>
        <name>Zn(2+)</name>
        <dbReference type="ChEBI" id="CHEBI:29105"/>
    </ligand>
</feature>
<keyword evidence="4" id="KW-0479">Metal-binding</keyword>
<dbReference type="InterPro" id="IPR050134">
    <property type="entry name" value="NAD-dep_sirtuin_deacylases"/>
</dbReference>
<feature type="active site" description="Proton acceptor" evidence="4">
    <location>
        <position position="118"/>
    </location>
</feature>
<proteinExistence type="predicted"/>
<dbReference type="InterPro" id="IPR026590">
    <property type="entry name" value="Ssirtuin_cat_dom"/>
</dbReference>
<keyword evidence="2" id="KW-0808">Transferase</keyword>
<keyword evidence="7" id="KW-1185">Reference proteome</keyword>
<dbReference type="GO" id="GO:0046872">
    <property type="term" value="F:metal ion binding"/>
    <property type="evidence" value="ECO:0007669"/>
    <property type="project" value="UniProtKB-KW"/>
</dbReference>
<dbReference type="Proteomes" id="UP000249828">
    <property type="component" value="Unassembled WGS sequence"/>
</dbReference>
<comment type="caution">
    <text evidence="6">The sequence shown here is derived from an EMBL/GenBank/DDBJ whole genome shotgun (WGS) entry which is preliminary data.</text>
</comment>
<dbReference type="STRING" id="1077675.BCR22_05835"/>
<accession>A0A2W4BNF3</accession>
<dbReference type="PANTHER" id="PTHR11085">
    <property type="entry name" value="NAD-DEPENDENT PROTEIN DEACYLASE SIRTUIN-5, MITOCHONDRIAL-RELATED"/>
    <property type="match status" value="1"/>
</dbReference>
<dbReference type="GO" id="GO:0017136">
    <property type="term" value="F:histone deacetylase activity, NAD-dependent"/>
    <property type="evidence" value="ECO:0007669"/>
    <property type="project" value="TreeGrafter"/>
</dbReference>
<feature type="binding site" evidence="4">
    <location>
        <position position="147"/>
    </location>
    <ligand>
        <name>Zn(2+)</name>
        <dbReference type="ChEBI" id="CHEBI:29105"/>
    </ligand>
</feature>
<dbReference type="NCBIfam" id="NF001752">
    <property type="entry name" value="PRK00481.1-1"/>
    <property type="match status" value="1"/>
</dbReference>
<dbReference type="PANTHER" id="PTHR11085:SF4">
    <property type="entry name" value="NAD-DEPENDENT PROTEIN DEACYLASE"/>
    <property type="match status" value="1"/>
</dbReference>
<gene>
    <name evidence="6" type="ORF">CI088_06035</name>
</gene>
<evidence type="ECO:0000256" key="2">
    <source>
        <dbReference type="ARBA" id="ARBA00022679"/>
    </source>
</evidence>
<dbReference type="InterPro" id="IPR026591">
    <property type="entry name" value="Sirtuin_cat_small_dom_sf"/>
</dbReference>
<evidence type="ECO:0000313" key="6">
    <source>
        <dbReference type="EMBL" id="PZL74982.1"/>
    </source>
</evidence>
<dbReference type="Gene3D" id="3.30.1600.10">
    <property type="entry name" value="SIR2/SIRT2 'Small Domain"/>
    <property type="match status" value="1"/>
</dbReference>
<feature type="binding site" evidence="4">
    <location>
        <position position="143"/>
    </location>
    <ligand>
        <name>Zn(2+)</name>
        <dbReference type="ChEBI" id="CHEBI:29105"/>
    </ligand>
</feature>
<reference evidence="6 7" key="1">
    <citation type="submission" date="2017-11" db="EMBL/GenBank/DDBJ databases">
        <title>Draft genome sequence of Enterococcus plantarum TRW2 strain isolated from lettuce.</title>
        <authorList>
            <person name="Kim E.B."/>
            <person name="Marco M.L."/>
            <person name="Williams T.R."/>
            <person name="You I.H."/>
        </authorList>
    </citation>
    <scope>NUCLEOTIDE SEQUENCE [LARGE SCALE GENOMIC DNA]</scope>
    <source>
        <strain evidence="6 7">TRW2</strain>
    </source>
</reference>